<feature type="signal peptide" evidence="1">
    <location>
        <begin position="1"/>
        <end position="18"/>
    </location>
</feature>
<keyword evidence="1" id="KW-0732">Signal</keyword>
<dbReference type="KEGG" id="sbf:JCM31447_06020"/>
<feature type="chain" id="PRO_5020491512" description="Lipoprotein" evidence="1">
    <location>
        <begin position="19"/>
        <end position="404"/>
    </location>
</feature>
<dbReference type="PROSITE" id="PS51257">
    <property type="entry name" value="PROKAR_LIPOPROTEIN"/>
    <property type="match status" value="1"/>
</dbReference>
<dbReference type="RefSeq" id="WP_130606368.1">
    <property type="nucleotide sequence ID" value="NZ_AP019368.1"/>
</dbReference>
<dbReference type="EMBL" id="AP019368">
    <property type="protein sequence ID" value="BBH52162.1"/>
    <property type="molecule type" value="Genomic_DNA"/>
</dbReference>
<protein>
    <recommendedName>
        <fullName evidence="4">Lipoprotein</fullName>
    </recommendedName>
</protein>
<proteinExistence type="predicted"/>
<dbReference type="AlphaFoldDB" id="A0A4P2VTE9"/>
<organism evidence="2 3">
    <name type="scientific">Fluviispira sanaruensis</name>
    <dbReference type="NCBI Taxonomy" id="2493639"/>
    <lineage>
        <taxon>Bacteria</taxon>
        <taxon>Pseudomonadati</taxon>
        <taxon>Bdellovibrionota</taxon>
        <taxon>Oligoflexia</taxon>
        <taxon>Silvanigrellales</taxon>
        <taxon>Silvanigrellaceae</taxon>
        <taxon>Fluviispira</taxon>
    </lineage>
</organism>
<gene>
    <name evidence="2" type="ORF">JCM31447_06020</name>
</gene>
<keyword evidence="3" id="KW-1185">Reference proteome</keyword>
<sequence>MKRYSFLMLMLSFNLAIGCGTKKQNVVPTINLTSDQVFFTSYDYTAKFNELYSIDLMTKKFKILRHIDASSDTEAYQINDGAGNLEHFYHVEKFSQKFNTRVTNYTSIYRQNENVNFPMNNRDIILHNGKLLGIGYDDQKIIKTDLKLNEEIRATFIKGLERGTEDVASTDKNITSILIARERVFIVSGGSYDDNDIGKEDKKPKIYLLNEELNAVEKSWSMQHCFNAFSMQRIENNSKLLVSCNPDYGANKKIPSFVLINANEIDFNIPKLSDQAEKKILTQQYNSAESYMISLNGISADKKSVLITEYSAWQVVKNSYWYNIETEAISPTKNVAGHVIYNKKYNSYLYSCHLKGKECENGVCKTVECEKDKFVLAKDMYGTDPELIDVKVKGSFSGFAKVLN</sequence>
<accession>A0A4P2VTE9</accession>
<reference evidence="2 3" key="1">
    <citation type="submission" date="2018-12" db="EMBL/GenBank/DDBJ databases">
        <title>Rubrispira sanarue gen. nov., sp., nov., a member of the order Silvanigrellales, isolated from a brackish lake in Hamamatsu Japan.</title>
        <authorList>
            <person name="Maejima Y."/>
            <person name="Iino T."/>
            <person name="Muraguchi Y."/>
            <person name="Fukuda K."/>
            <person name="Nojiri H."/>
            <person name="Ohkuma M."/>
            <person name="Moriuchi R."/>
            <person name="Dohra H."/>
            <person name="Kimbara K."/>
            <person name="Shintani M."/>
        </authorList>
    </citation>
    <scope>NUCLEOTIDE SEQUENCE [LARGE SCALE GENOMIC DNA]</scope>
    <source>
        <strain evidence="2 3">RF1110005</strain>
    </source>
</reference>
<evidence type="ECO:0008006" key="4">
    <source>
        <dbReference type="Google" id="ProtNLM"/>
    </source>
</evidence>
<evidence type="ECO:0000256" key="1">
    <source>
        <dbReference type="SAM" id="SignalP"/>
    </source>
</evidence>
<dbReference type="Proteomes" id="UP000291236">
    <property type="component" value="Chromosome"/>
</dbReference>
<evidence type="ECO:0000313" key="3">
    <source>
        <dbReference type="Proteomes" id="UP000291236"/>
    </source>
</evidence>
<evidence type="ECO:0000313" key="2">
    <source>
        <dbReference type="EMBL" id="BBH52162.1"/>
    </source>
</evidence>
<name>A0A4P2VTE9_FLUSA</name>